<dbReference type="RefSeq" id="WP_188596851.1">
    <property type="nucleotide sequence ID" value="NZ_BMNL01000003.1"/>
</dbReference>
<dbReference type="PROSITE" id="PS50850">
    <property type="entry name" value="MFS"/>
    <property type="match status" value="1"/>
</dbReference>
<feature type="transmembrane region" description="Helical" evidence="7">
    <location>
        <begin position="71"/>
        <end position="89"/>
    </location>
</feature>
<feature type="transmembrane region" description="Helical" evidence="7">
    <location>
        <begin position="218"/>
        <end position="239"/>
    </location>
</feature>
<dbReference type="Gene3D" id="1.20.1720.10">
    <property type="entry name" value="Multidrug resistance protein D"/>
    <property type="match status" value="1"/>
</dbReference>
<evidence type="ECO:0000256" key="6">
    <source>
        <dbReference type="ARBA" id="ARBA00023136"/>
    </source>
</evidence>
<dbReference type="CDD" id="cd17321">
    <property type="entry name" value="MFS_MMR_MDR_like"/>
    <property type="match status" value="1"/>
</dbReference>
<feature type="transmembrane region" description="Helical" evidence="7">
    <location>
        <begin position="95"/>
        <end position="118"/>
    </location>
</feature>
<feature type="transmembrane region" description="Helical" evidence="7">
    <location>
        <begin position="37"/>
        <end position="59"/>
    </location>
</feature>
<proteinExistence type="predicted"/>
<feature type="transmembrane region" description="Helical" evidence="7">
    <location>
        <begin position="323"/>
        <end position="340"/>
    </location>
</feature>
<feature type="transmembrane region" description="Helical" evidence="7">
    <location>
        <begin position="295"/>
        <end position="316"/>
    </location>
</feature>
<feature type="transmembrane region" description="Helical" evidence="7">
    <location>
        <begin position="386"/>
        <end position="406"/>
    </location>
</feature>
<dbReference type="Pfam" id="PF07690">
    <property type="entry name" value="MFS_1"/>
    <property type="match status" value="1"/>
</dbReference>
<feature type="transmembrane region" description="Helical" evidence="7">
    <location>
        <begin position="440"/>
        <end position="458"/>
    </location>
</feature>
<evidence type="ECO:0000256" key="1">
    <source>
        <dbReference type="ARBA" id="ARBA00004651"/>
    </source>
</evidence>
<feature type="transmembrane region" description="Helical" evidence="7">
    <location>
        <begin position="130"/>
        <end position="149"/>
    </location>
</feature>
<keyword evidence="4 7" id="KW-0812">Transmembrane</keyword>
<dbReference type="InterPro" id="IPR011701">
    <property type="entry name" value="MFS"/>
</dbReference>
<protein>
    <submittedName>
        <fullName evidence="9">MFS transporter</fullName>
    </submittedName>
</protein>
<dbReference type="AlphaFoldDB" id="A0A830GVB9"/>
<keyword evidence="2" id="KW-0813">Transport</keyword>
<organism evidence="9 10">
    <name type="scientific">Thermocladium modestius</name>
    <dbReference type="NCBI Taxonomy" id="62609"/>
    <lineage>
        <taxon>Archaea</taxon>
        <taxon>Thermoproteota</taxon>
        <taxon>Thermoprotei</taxon>
        <taxon>Thermoproteales</taxon>
        <taxon>Thermoproteaceae</taxon>
        <taxon>Thermocladium</taxon>
    </lineage>
</organism>
<dbReference type="GO" id="GO:0022857">
    <property type="term" value="F:transmembrane transporter activity"/>
    <property type="evidence" value="ECO:0007669"/>
    <property type="project" value="InterPro"/>
</dbReference>
<reference evidence="9" key="2">
    <citation type="submission" date="2020-09" db="EMBL/GenBank/DDBJ databases">
        <authorList>
            <person name="Sun Q."/>
            <person name="Ohkuma M."/>
        </authorList>
    </citation>
    <scope>NUCLEOTIDE SEQUENCE</scope>
    <source>
        <strain evidence="9">JCM 10088</strain>
    </source>
</reference>
<dbReference type="Gene3D" id="1.20.1250.20">
    <property type="entry name" value="MFS general substrate transporter like domains"/>
    <property type="match status" value="1"/>
</dbReference>
<dbReference type="GO" id="GO:0005886">
    <property type="term" value="C:plasma membrane"/>
    <property type="evidence" value="ECO:0007669"/>
    <property type="project" value="UniProtKB-SubCell"/>
</dbReference>
<sequence length="464" mass="49108">MRGGSTLLVTSLGSFLSVINSTSLLIALPSMMVDLHMNFFTVIWVLTAYSVALAVLSPILGKYSDMAGRRAVYRIGYLIFLVGSIMAGLSPSASIILVARILQGVGAACLFSNSLAIITDAFRGTELQRAMGVNAAVVGFGTAIGPIVGGALTQITWRLIFLANAPIAALGYALSGSGVAEEPRAKVSIEMDWAGSAAFSALVTILIVYLTLSPIIGWTGTTLAMPIAALVLLAAFIYVERRAENPIINPSIFRNRKFSFTITSTLLNSITRYSLILLLALYLQGPAGYSPLEAGVLMTPYAVAMGLSSFFAPNLVRRVNSEALEVIGLFLIVASAFALAMSPIPYVYAAIAMSIGGAGMGLFYTPNNTAIMLSVEPMQRGVAAGFRTLMLNLGSAVGTALTFAVLATEEPMQLIGNVFLGLSTSLGYRDKILFTRGIDIVYVIIGAMSLLTALLIIMESKRHK</sequence>
<dbReference type="EMBL" id="BMNL01000003">
    <property type="protein sequence ID" value="GGP21957.1"/>
    <property type="molecule type" value="Genomic_DNA"/>
</dbReference>
<dbReference type="InterPro" id="IPR020846">
    <property type="entry name" value="MFS_dom"/>
</dbReference>
<dbReference type="PANTHER" id="PTHR42718">
    <property type="entry name" value="MAJOR FACILITATOR SUPERFAMILY MULTIDRUG TRANSPORTER MFSC"/>
    <property type="match status" value="1"/>
</dbReference>
<comment type="subcellular location">
    <subcellularLocation>
        <location evidence="1">Cell membrane</location>
        <topology evidence="1">Multi-pass membrane protein</topology>
    </subcellularLocation>
</comment>
<keyword evidence="5 7" id="KW-1133">Transmembrane helix</keyword>
<dbReference type="OrthoDB" id="117970at2157"/>
<dbReference type="PROSITE" id="PS00216">
    <property type="entry name" value="SUGAR_TRANSPORT_1"/>
    <property type="match status" value="1"/>
</dbReference>
<dbReference type="SUPFAM" id="SSF103473">
    <property type="entry name" value="MFS general substrate transporter"/>
    <property type="match status" value="1"/>
</dbReference>
<evidence type="ECO:0000256" key="2">
    <source>
        <dbReference type="ARBA" id="ARBA00022448"/>
    </source>
</evidence>
<evidence type="ECO:0000259" key="8">
    <source>
        <dbReference type="PROSITE" id="PS50850"/>
    </source>
</evidence>
<reference evidence="9" key="1">
    <citation type="journal article" date="2014" name="Int. J. Syst. Evol. Microbiol.">
        <title>Complete genome sequence of Corynebacterium casei LMG S-19264T (=DSM 44701T), isolated from a smear-ripened cheese.</title>
        <authorList>
            <consortium name="US DOE Joint Genome Institute (JGI-PGF)"/>
            <person name="Walter F."/>
            <person name="Albersmeier A."/>
            <person name="Kalinowski J."/>
            <person name="Ruckert C."/>
        </authorList>
    </citation>
    <scope>NUCLEOTIDE SEQUENCE</scope>
    <source>
        <strain evidence="9">JCM 10088</strain>
    </source>
</reference>
<feature type="transmembrane region" description="Helical" evidence="7">
    <location>
        <begin position="155"/>
        <end position="173"/>
    </location>
</feature>
<evidence type="ECO:0000256" key="4">
    <source>
        <dbReference type="ARBA" id="ARBA00022692"/>
    </source>
</evidence>
<dbReference type="Proteomes" id="UP000610960">
    <property type="component" value="Unassembled WGS sequence"/>
</dbReference>
<feature type="domain" description="Major facilitator superfamily (MFS) profile" evidence="8">
    <location>
        <begin position="6"/>
        <end position="464"/>
    </location>
</feature>
<feature type="transmembrane region" description="Helical" evidence="7">
    <location>
        <begin position="260"/>
        <end position="283"/>
    </location>
</feature>
<keyword evidence="6 7" id="KW-0472">Membrane</keyword>
<keyword evidence="3" id="KW-1003">Cell membrane</keyword>
<evidence type="ECO:0000313" key="10">
    <source>
        <dbReference type="Proteomes" id="UP000610960"/>
    </source>
</evidence>
<evidence type="ECO:0000313" key="9">
    <source>
        <dbReference type="EMBL" id="GGP21957.1"/>
    </source>
</evidence>
<feature type="transmembrane region" description="Helical" evidence="7">
    <location>
        <begin position="346"/>
        <end position="365"/>
    </location>
</feature>
<accession>A0A830GVB9</accession>
<gene>
    <name evidence="9" type="ORF">GCM10007981_15910</name>
</gene>
<evidence type="ECO:0000256" key="5">
    <source>
        <dbReference type="ARBA" id="ARBA00022989"/>
    </source>
</evidence>
<comment type="caution">
    <text evidence="9">The sequence shown here is derived from an EMBL/GenBank/DDBJ whole genome shotgun (WGS) entry which is preliminary data.</text>
</comment>
<dbReference type="InterPro" id="IPR005829">
    <property type="entry name" value="Sugar_transporter_CS"/>
</dbReference>
<evidence type="ECO:0000256" key="3">
    <source>
        <dbReference type="ARBA" id="ARBA00022475"/>
    </source>
</evidence>
<dbReference type="PANTHER" id="PTHR42718:SF46">
    <property type="entry name" value="BLR6921 PROTEIN"/>
    <property type="match status" value="1"/>
</dbReference>
<dbReference type="InterPro" id="IPR036259">
    <property type="entry name" value="MFS_trans_sf"/>
</dbReference>
<keyword evidence="10" id="KW-1185">Reference proteome</keyword>
<dbReference type="PRINTS" id="PR01036">
    <property type="entry name" value="TCRTETB"/>
</dbReference>
<feature type="transmembrane region" description="Helical" evidence="7">
    <location>
        <begin position="193"/>
        <end position="212"/>
    </location>
</feature>
<name>A0A830GVB9_9CREN</name>
<evidence type="ECO:0000256" key="7">
    <source>
        <dbReference type="SAM" id="Phobius"/>
    </source>
</evidence>